<dbReference type="Gene3D" id="1.10.630.10">
    <property type="entry name" value="Cytochrome P450"/>
    <property type="match status" value="1"/>
</dbReference>
<evidence type="ECO:0000256" key="3">
    <source>
        <dbReference type="ARBA" id="ARBA00022723"/>
    </source>
</evidence>
<evidence type="ECO:0000313" key="11">
    <source>
        <dbReference type="Proteomes" id="UP001497516"/>
    </source>
</evidence>
<protein>
    <recommendedName>
        <fullName evidence="12">Cytochrome P450</fullName>
    </recommendedName>
</protein>
<keyword evidence="2 7" id="KW-0349">Heme</keyword>
<dbReference type="Pfam" id="PF00067">
    <property type="entry name" value="p450"/>
    <property type="match status" value="1"/>
</dbReference>
<dbReference type="SUPFAM" id="SSF48264">
    <property type="entry name" value="Cytochrome P450"/>
    <property type="match status" value="1"/>
</dbReference>
<dbReference type="InterPro" id="IPR036396">
    <property type="entry name" value="Cyt_P450_sf"/>
</dbReference>
<dbReference type="GO" id="GO:0020037">
    <property type="term" value="F:heme binding"/>
    <property type="evidence" value="ECO:0007669"/>
    <property type="project" value="InterPro"/>
</dbReference>
<proteinExistence type="inferred from homology"/>
<evidence type="ECO:0000256" key="1">
    <source>
        <dbReference type="ARBA" id="ARBA00010617"/>
    </source>
</evidence>
<dbReference type="PANTHER" id="PTHR47947">
    <property type="entry name" value="CYTOCHROME P450 82C3-RELATED"/>
    <property type="match status" value="1"/>
</dbReference>
<dbReference type="Proteomes" id="UP001497516">
    <property type="component" value="Chromosome 10"/>
</dbReference>
<dbReference type="AlphaFoldDB" id="A0AAV2D1B2"/>
<dbReference type="PROSITE" id="PS00086">
    <property type="entry name" value="CYTOCHROME_P450"/>
    <property type="match status" value="1"/>
</dbReference>
<evidence type="ECO:0000256" key="4">
    <source>
        <dbReference type="ARBA" id="ARBA00023002"/>
    </source>
</evidence>
<feature type="signal peptide" evidence="9">
    <location>
        <begin position="1"/>
        <end position="31"/>
    </location>
</feature>
<evidence type="ECO:0000256" key="2">
    <source>
        <dbReference type="ARBA" id="ARBA00022617"/>
    </source>
</evidence>
<evidence type="ECO:0000313" key="10">
    <source>
        <dbReference type="EMBL" id="CAL1362535.1"/>
    </source>
</evidence>
<comment type="similarity">
    <text evidence="1 8">Belongs to the cytochrome P450 family.</text>
</comment>
<dbReference type="InterPro" id="IPR017972">
    <property type="entry name" value="Cyt_P450_CS"/>
</dbReference>
<evidence type="ECO:0000256" key="5">
    <source>
        <dbReference type="ARBA" id="ARBA00023004"/>
    </source>
</evidence>
<reference evidence="10 11" key="1">
    <citation type="submission" date="2024-04" db="EMBL/GenBank/DDBJ databases">
        <authorList>
            <person name="Fracassetti M."/>
        </authorList>
    </citation>
    <scope>NUCLEOTIDE SEQUENCE [LARGE SCALE GENOMIC DNA]</scope>
</reference>
<dbReference type="PANTHER" id="PTHR47947:SF25">
    <property type="entry name" value="DIMETHYLNONATRIENE SYNTHASE"/>
    <property type="match status" value="1"/>
</dbReference>
<dbReference type="FunFam" id="1.10.630.10:FF:000026">
    <property type="entry name" value="Cytochrome P450 82C4"/>
    <property type="match status" value="1"/>
</dbReference>
<accession>A0AAV2D1B2</accession>
<dbReference type="PRINTS" id="PR00463">
    <property type="entry name" value="EP450I"/>
</dbReference>
<keyword evidence="3 7" id="KW-0479">Metal-binding</keyword>
<dbReference type="GO" id="GO:0046246">
    <property type="term" value="P:terpene biosynthetic process"/>
    <property type="evidence" value="ECO:0007669"/>
    <property type="project" value="TreeGrafter"/>
</dbReference>
<evidence type="ECO:0000256" key="7">
    <source>
        <dbReference type="PIRSR" id="PIRSR602401-1"/>
    </source>
</evidence>
<keyword evidence="6 8" id="KW-0503">Monooxygenase</keyword>
<dbReference type="InterPro" id="IPR050651">
    <property type="entry name" value="Plant_Cytochrome_P450_Monoox"/>
</dbReference>
<evidence type="ECO:0008006" key="12">
    <source>
        <dbReference type="Google" id="ProtNLM"/>
    </source>
</evidence>
<keyword evidence="5 7" id="KW-0408">Iron</keyword>
<comment type="cofactor">
    <cofactor evidence="7">
        <name>heme</name>
        <dbReference type="ChEBI" id="CHEBI:30413"/>
    </cofactor>
</comment>
<sequence length="560" mass="61407">MEQHPSTNIQAILMTTLALLLLLLFLHSLRRRSVPKTATTTGKPIQTPRPPEPPGALPLIGHIHLLAGSKDPACRILGAMTDKYGPVFSLKFGIHDLLVVSGSEIVKDCLTTNDQTLATRAGIPAGKYMGYDHAVFAVAPYGAYWRRVSKMATLQLLSNHRIGKLAGVRLSELGHFVRELYGRSRDGGLETANKSGRNNVVNISEMLERLTFNTSLRMLVGKRFAEGAYAAENGDARRYKEAVEEAVRLSGVFVASDAVPWLEWLDLGGHVAAMKRSAKVIDEVVGKWLEEHVERRRTEERSKGGDDVDGDSDFMDVMLSSLADDDGDDASLSGHSTETIIKATTLTLTLTSSGSTSITVTWALSLLLNHPQAQKTAQQELDIHVGRTRWVQESDIQNLPYLQAVIKETLRLYPPGPLTGIREAMEDCTIGGYRVSKGTRVVINIWKLHRDPKAWEDPASFRPERFLTRHADVDVRPAAAGGQSSFEYLPFSYGRRSCPAVNLGMRVVQLILARVIQGFDLATADGLAVDMAEGQGIALPKVTALEVVAVPRMGSEMYSF</sequence>
<keyword evidence="9" id="KW-0732">Signal</keyword>
<dbReference type="GO" id="GO:0005506">
    <property type="term" value="F:iron ion binding"/>
    <property type="evidence" value="ECO:0007669"/>
    <property type="project" value="InterPro"/>
</dbReference>
<dbReference type="PRINTS" id="PR00385">
    <property type="entry name" value="P450"/>
</dbReference>
<organism evidence="10 11">
    <name type="scientific">Linum trigynum</name>
    <dbReference type="NCBI Taxonomy" id="586398"/>
    <lineage>
        <taxon>Eukaryota</taxon>
        <taxon>Viridiplantae</taxon>
        <taxon>Streptophyta</taxon>
        <taxon>Embryophyta</taxon>
        <taxon>Tracheophyta</taxon>
        <taxon>Spermatophyta</taxon>
        <taxon>Magnoliopsida</taxon>
        <taxon>eudicotyledons</taxon>
        <taxon>Gunneridae</taxon>
        <taxon>Pentapetalae</taxon>
        <taxon>rosids</taxon>
        <taxon>fabids</taxon>
        <taxon>Malpighiales</taxon>
        <taxon>Linaceae</taxon>
        <taxon>Linum</taxon>
    </lineage>
</organism>
<keyword evidence="11" id="KW-1185">Reference proteome</keyword>
<name>A0AAV2D1B2_9ROSI</name>
<evidence type="ECO:0000256" key="8">
    <source>
        <dbReference type="RuleBase" id="RU000461"/>
    </source>
</evidence>
<evidence type="ECO:0000256" key="9">
    <source>
        <dbReference type="SAM" id="SignalP"/>
    </source>
</evidence>
<gene>
    <name evidence="10" type="ORF">LTRI10_LOCUS9501</name>
</gene>
<dbReference type="GO" id="GO:0016705">
    <property type="term" value="F:oxidoreductase activity, acting on paired donors, with incorporation or reduction of molecular oxygen"/>
    <property type="evidence" value="ECO:0007669"/>
    <property type="project" value="InterPro"/>
</dbReference>
<dbReference type="EMBL" id="OZ034814">
    <property type="protein sequence ID" value="CAL1362535.1"/>
    <property type="molecule type" value="Genomic_DNA"/>
</dbReference>
<evidence type="ECO:0000256" key="6">
    <source>
        <dbReference type="ARBA" id="ARBA00023033"/>
    </source>
</evidence>
<keyword evidence="4 8" id="KW-0560">Oxidoreductase</keyword>
<feature type="binding site" description="axial binding residue" evidence="7">
    <location>
        <position position="498"/>
    </location>
    <ligand>
        <name>heme</name>
        <dbReference type="ChEBI" id="CHEBI:30413"/>
    </ligand>
    <ligandPart>
        <name>Fe</name>
        <dbReference type="ChEBI" id="CHEBI:18248"/>
    </ligandPart>
</feature>
<feature type="chain" id="PRO_5044010542" description="Cytochrome P450" evidence="9">
    <location>
        <begin position="32"/>
        <end position="560"/>
    </location>
</feature>
<dbReference type="InterPro" id="IPR001128">
    <property type="entry name" value="Cyt_P450"/>
</dbReference>
<dbReference type="GO" id="GO:0004497">
    <property type="term" value="F:monooxygenase activity"/>
    <property type="evidence" value="ECO:0007669"/>
    <property type="project" value="UniProtKB-KW"/>
</dbReference>
<dbReference type="InterPro" id="IPR002401">
    <property type="entry name" value="Cyt_P450_E_grp-I"/>
</dbReference>